<keyword evidence="2" id="KW-1185">Reference proteome</keyword>
<dbReference type="Proteomes" id="UP000814033">
    <property type="component" value="Unassembled WGS sequence"/>
</dbReference>
<dbReference type="EMBL" id="MU275994">
    <property type="protein sequence ID" value="KAI0044086.1"/>
    <property type="molecule type" value="Genomic_DNA"/>
</dbReference>
<comment type="caution">
    <text evidence="1">The sequence shown here is derived from an EMBL/GenBank/DDBJ whole genome shotgun (WGS) entry which is preliminary data.</text>
</comment>
<reference evidence="1" key="1">
    <citation type="submission" date="2021-02" db="EMBL/GenBank/DDBJ databases">
        <authorList>
            <consortium name="DOE Joint Genome Institute"/>
            <person name="Ahrendt S."/>
            <person name="Looney B.P."/>
            <person name="Miyauchi S."/>
            <person name="Morin E."/>
            <person name="Drula E."/>
            <person name="Courty P.E."/>
            <person name="Chicoki N."/>
            <person name="Fauchery L."/>
            <person name="Kohler A."/>
            <person name="Kuo A."/>
            <person name="Labutti K."/>
            <person name="Pangilinan J."/>
            <person name="Lipzen A."/>
            <person name="Riley R."/>
            <person name="Andreopoulos W."/>
            <person name="He G."/>
            <person name="Johnson J."/>
            <person name="Barry K.W."/>
            <person name="Grigoriev I.V."/>
            <person name="Nagy L."/>
            <person name="Hibbett D."/>
            <person name="Henrissat B."/>
            <person name="Matheny P.B."/>
            <person name="Labbe J."/>
            <person name="Martin F."/>
        </authorList>
    </citation>
    <scope>NUCLEOTIDE SEQUENCE</scope>
    <source>
        <strain evidence="1">FP105234-sp</strain>
    </source>
</reference>
<accession>A0ACB8RKC1</accession>
<evidence type="ECO:0000313" key="2">
    <source>
        <dbReference type="Proteomes" id="UP000814033"/>
    </source>
</evidence>
<evidence type="ECO:0000313" key="1">
    <source>
        <dbReference type="EMBL" id="KAI0044086.1"/>
    </source>
</evidence>
<protein>
    <submittedName>
        <fullName evidence="1">Uncharacterized protein</fullName>
    </submittedName>
</protein>
<gene>
    <name evidence="1" type="ORF">FA95DRAFT_1608821</name>
</gene>
<organism evidence="1 2">
    <name type="scientific">Auriscalpium vulgare</name>
    <dbReference type="NCBI Taxonomy" id="40419"/>
    <lineage>
        <taxon>Eukaryota</taxon>
        <taxon>Fungi</taxon>
        <taxon>Dikarya</taxon>
        <taxon>Basidiomycota</taxon>
        <taxon>Agaricomycotina</taxon>
        <taxon>Agaricomycetes</taxon>
        <taxon>Russulales</taxon>
        <taxon>Auriscalpiaceae</taxon>
        <taxon>Auriscalpium</taxon>
    </lineage>
</organism>
<sequence>MAPTPDDSKVQSDVFWDGVVRSRLDLIHYEVGQASPEAHADLLNEENSVLRALSAIRSHRNLLAPISRLPPEALTHVFWYCTQAVEWRPQVRILGSIRLTHVCRRWREAALADPGLWTCLPFHLGDQWVDESLARAKTLPLIIDTTKNVQVHEVSSQSEALIRRCIARTRILRLDADAFRNVSAFLNSLTSAAPLLEELSLRATRRHMPPMVSRFLGDTTPALRHVTLDGRFPWLVVLLKGLLSLKIVNDLARPVDILATLKHLPSLQELDLTHLHGLTPVSPSSFRHALPQLQHLRWTGAFNDCIYLLNHLTIPITTNVVINVSSSMESAADVFFHALGSCFEGGSIGEMCKLYVSLGKKYVGVDLVRMWRVGCSPAEVAVTCNPSIWFTFRDFLRRTESILRLDEATCNMVSPETQFIEVRHAGWQPRSWQDIAKRAPGMRTLVAYGHAGNAFLEALGSPEKATHSTIFMSLEHLHLDLIDDLTDRGKYEMGEPKFQNLWHWVSVRAHSSHPLRSLKVRATSNAAAYERFKVLKSELPDLDVQWR</sequence>
<name>A0ACB8RKC1_9AGAM</name>
<proteinExistence type="predicted"/>
<reference evidence="1" key="2">
    <citation type="journal article" date="2022" name="New Phytol.">
        <title>Evolutionary transition to the ectomycorrhizal habit in the genomes of a hyperdiverse lineage of mushroom-forming fungi.</title>
        <authorList>
            <person name="Looney B."/>
            <person name="Miyauchi S."/>
            <person name="Morin E."/>
            <person name="Drula E."/>
            <person name="Courty P.E."/>
            <person name="Kohler A."/>
            <person name="Kuo A."/>
            <person name="LaButti K."/>
            <person name="Pangilinan J."/>
            <person name="Lipzen A."/>
            <person name="Riley R."/>
            <person name="Andreopoulos W."/>
            <person name="He G."/>
            <person name="Johnson J."/>
            <person name="Nolan M."/>
            <person name="Tritt A."/>
            <person name="Barry K.W."/>
            <person name="Grigoriev I.V."/>
            <person name="Nagy L.G."/>
            <person name="Hibbett D."/>
            <person name="Henrissat B."/>
            <person name="Matheny P.B."/>
            <person name="Labbe J."/>
            <person name="Martin F.M."/>
        </authorList>
    </citation>
    <scope>NUCLEOTIDE SEQUENCE</scope>
    <source>
        <strain evidence="1">FP105234-sp</strain>
    </source>
</reference>